<dbReference type="Pfam" id="PF00155">
    <property type="entry name" value="Aminotran_1_2"/>
    <property type="match status" value="1"/>
</dbReference>
<evidence type="ECO:0000256" key="4">
    <source>
        <dbReference type="ARBA" id="ARBA00023125"/>
    </source>
</evidence>
<dbReference type="InterPro" id="IPR004839">
    <property type="entry name" value="Aminotransferase_I/II_large"/>
</dbReference>
<keyword evidence="4 8" id="KW-0238">DNA-binding</keyword>
<dbReference type="SMART" id="SM00345">
    <property type="entry name" value="HTH_GNTR"/>
    <property type="match status" value="1"/>
</dbReference>
<dbReference type="InterPro" id="IPR015421">
    <property type="entry name" value="PyrdxlP-dep_Trfase_major"/>
</dbReference>
<keyword evidence="9" id="KW-1185">Reference proteome</keyword>
<keyword evidence="3" id="KW-0805">Transcription regulation</keyword>
<keyword evidence="5" id="KW-0804">Transcription</keyword>
<evidence type="ECO:0000256" key="2">
    <source>
        <dbReference type="ARBA" id="ARBA00022898"/>
    </source>
</evidence>
<evidence type="ECO:0000256" key="6">
    <source>
        <dbReference type="SAM" id="MobiDB-lite"/>
    </source>
</evidence>
<proteinExistence type="inferred from homology"/>
<dbReference type="InterPro" id="IPR036388">
    <property type="entry name" value="WH-like_DNA-bd_sf"/>
</dbReference>
<keyword evidence="2" id="KW-0663">Pyridoxal phosphate</keyword>
<organism evidence="8 9">
    <name type="scientific">Thermasporomyces composti</name>
    <dbReference type="NCBI Taxonomy" id="696763"/>
    <lineage>
        <taxon>Bacteria</taxon>
        <taxon>Bacillati</taxon>
        <taxon>Actinomycetota</taxon>
        <taxon>Actinomycetes</taxon>
        <taxon>Propionibacteriales</taxon>
        <taxon>Nocardioidaceae</taxon>
        <taxon>Thermasporomyces</taxon>
    </lineage>
</organism>
<evidence type="ECO:0000259" key="7">
    <source>
        <dbReference type="PROSITE" id="PS50949"/>
    </source>
</evidence>
<dbReference type="Gene3D" id="1.10.10.10">
    <property type="entry name" value="Winged helix-like DNA-binding domain superfamily/Winged helix DNA-binding domain"/>
    <property type="match status" value="1"/>
</dbReference>
<evidence type="ECO:0000256" key="1">
    <source>
        <dbReference type="ARBA" id="ARBA00005384"/>
    </source>
</evidence>
<dbReference type="InterPro" id="IPR015424">
    <property type="entry name" value="PyrdxlP-dep_Trfase"/>
</dbReference>
<dbReference type="CDD" id="cd07377">
    <property type="entry name" value="WHTH_GntR"/>
    <property type="match status" value="1"/>
</dbReference>
<dbReference type="AlphaFoldDB" id="A0A3D9VCA4"/>
<dbReference type="InterPro" id="IPR000524">
    <property type="entry name" value="Tscrpt_reg_HTH_GntR"/>
</dbReference>
<dbReference type="CDD" id="cd00609">
    <property type="entry name" value="AAT_like"/>
    <property type="match status" value="1"/>
</dbReference>
<dbReference type="InterPro" id="IPR036390">
    <property type="entry name" value="WH_DNA-bd_sf"/>
</dbReference>
<sequence length="420" mass="44181">MRSGALGAGTLLPPVRRLAADLGVSPGTVAAAYRTLRQRGVIETHGRRGSRVRARPPIAPRSKGPLPVPPGARDVANGAPDPALLPALGPRLRKLSPEPVLYDVTGPLPALAELARDRLAADGVPSDALTVASGCLDAVERVLATHLRPGDAVAVEDPGWSNLLDLLAAMNHPAVPVPVDDDGPSARGVAEALRRGARGLVLTNRAQNPWGACVTAARADELRAVLLAHPDTLLIEDDHAAELATTPLYSLAGTTHHWAYVRSVSKPLGPDLRCAVVAGDEETIDRVEGRQRLGARWVSTVLQSLVVALWRDPSVDALVARAAKRYDERRTALLAALHRRGVAAHGRSGLNVWVPVADETAACARLLEAGWVVAPGWMYRIASGPGIRITTSALRDERDVEALATAVAAALSPARVPVSV</sequence>
<dbReference type="PANTHER" id="PTHR46577">
    <property type="entry name" value="HTH-TYPE TRANSCRIPTIONAL REGULATORY PROTEIN GABR"/>
    <property type="match status" value="1"/>
</dbReference>
<dbReference type="PROSITE" id="PS50949">
    <property type="entry name" value="HTH_GNTR"/>
    <property type="match status" value="1"/>
</dbReference>
<evidence type="ECO:0000313" key="8">
    <source>
        <dbReference type="EMBL" id="REF34931.1"/>
    </source>
</evidence>
<evidence type="ECO:0000256" key="3">
    <source>
        <dbReference type="ARBA" id="ARBA00023015"/>
    </source>
</evidence>
<dbReference type="PANTHER" id="PTHR46577:SF1">
    <property type="entry name" value="HTH-TYPE TRANSCRIPTIONAL REGULATORY PROTEIN GABR"/>
    <property type="match status" value="1"/>
</dbReference>
<reference evidence="8 9" key="1">
    <citation type="submission" date="2018-08" db="EMBL/GenBank/DDBJ databases">
        <title>Sequencing the genomes of 1000 actinobacteria strains.</title>
        <authorList>
            <person name="Klenk H.-P."/>
        </authorList>
    </citation>
    <scope>NUCLEOTIDE SEQUENCE [LARGE SCALE GENOMIC DNA]</scope>
    <source>
        <strain evidence="8 9">DSM 22891</strain>
    </source>
</reference>
<name>A0A3D9VCA4_THECX</name>
<dbReference type="EMBL" id="QTUC01000001">
    <property type="protein sequence ID" value="REF34931.1"/>
    <property type="molecule type" value="Genomic_DNA"/>
</dbReference>
<protein>
    <submittedName>
        <fullName evidence="8">DNA-binding transcriptional MocR family regulator</fullName>
    </submittedName>
</protein>
<dbReference type="SUPFAM" id="SSF53383">
    <property type="entry name" value="PLP-dependent transferases"/>
    <property type="match status" value="1"/>
</dbReference>
<comment type="caution">
    <text evidence="8">The sequence shown here is derived from an EMBL/GenBank/DDBJ whole genome shotgun (WGS) entry which is preliminary data.</text>
</comment>
<dbReference type="GO" id="GO:0003700">
    <property type="term" value="F:DNA-binding transcription factor activity"/>
    <property type="evidence" value="ECO:0007669"/>
    <property type="project" value="InterPro"/>
</dbReference>
<dbReference type="SUPFAM" id="SSF46785">
    <property type="entry name" value="Winged helix' DNA-binding domain"/>
    <property type="match status" value="1"/>
</dbReference>
<dbReference type="Proteomes" id="UP000256485">
    <property type="component" value="Unassembled WGS sequence"/>
</dbReference>
<feature type="region of interest" description="Disordered" evidence="6">
    <location>
        <begin position="44"/>
        <end position="71"/>
    </location>
</feature>
<evidence type="ECO:0000256" key="5">
    <source>
        <dbReference type="ARBA" id="ARBA00023163"/>
    </source>
</evidence>
<dbReference type="GO" id="GO:0003677">
    <property type="term" value="F:DNA binding"/>
    <property type="evidence" value="ECO:0007669"/>
    <property type="project" value="UniProtKB-KW"/>
</dbReference>
<gene>
    <name evidence="8" type="ORF">DFJ64_0297</name>
</gene>
<comment type="similarity">
    <text evidence="1">In the C-terminal section; belongs to the class-I pyridoxal-phosphate-dependent aminotransferase family.</text>
</comment>
<dbReference type="Gene3D" id="3.40.640.10">
    <property type="entry name" value="Type I PLP-dependent aspartate aminotransferase-like (Major domain)"/>
    <property type="match status" value="1"/>
</dbReference>
<feature type="domain" description="HTH gntR-type" evidence="7">
    <location>
        <begin position="1"/>
        <end position="55"/>
    </location>
</feature>
<dbReference type="GO" id="GO:0030170">
    <property type="term" value="F:pyridoxal phosphate binding"/>
    <property type="evidence" value="ECO:0007669"/>
    <property type="project" value="InterPro"/>
</dbReference>
<evidence type="ECO:0000313" key="9">
    <source>
        <dbReference type="Proteomes" id="UP000256485"/>
    </source>
</evidence>
<accession>A0A3D9VCA4</accession>
<dbReference type="Pfam" id="PF00392">
    <property type="entry name" value="GntR"/>
    <property type="match status" value="1"/>
</dbReference>
<dbReference type="InterPro" id="IPR051446">
    <property type="entry name" value="HTH_trans_reg/aminotransferase"/>
</dbReference>